<comment type="caution">
    <text evidence="6">The sequence shown here is derived from an EMBL/GenBank/DDBJ whole genome shotgun (WGS) entry which is preliminary data.</text>
</comment>
<evidence type="ECO:0000313" key="7">
    <source>
        <dbReference type="Proteomes" id="UP000214603"/>
    </source>
</evidence>
<dbReference type="GO" id="GO:0016491">
    <property type="term" value="F:oxidoreductase activity"/>
    <property type="evidence" value="ECO:0007669"/>
    <property type="project" value="UniProtKB-KW"/>
</dbReference>
<organism evidence="6 7">
    <name type="scientific">Candidimonas nitroreducens</name>
    <dbReference type="NCBI Taxonomy" id="683354"/>
    <lineage>
        <taxon>Bacteria</taxon>
        <taxon>Pseudomonadati</taxon>
        <taxon>Pseudomonadota</taxon>
        <taxon>Betaproteobacteria</taxon>
        <taxon>Burkholderiales</taxon>
        <taxon>Alcaligenaceae</taxon>
        <taxon>Candidimonas</taxon>
    </lineage>
</organism>
<keyword evidence="2" id="KW-0520">NAD</keyword>
<gene>
    <name evidence="6" type="ORF">CEY11_23790</name>
</gene>
<reference evidence="7" key="1">
    <citation type="submission" date="2017-06" db="EMBL/GenBank/DDBJ databases">
        <title>Herbaspirillum phytohormonus sp. nov., isolated from the root nodule of Robinia pseudoacacia in lead-zinc mine.</title>
        <authorList>
            <person name="Fan M."/>
            <person name="Lin Y."/>
        </authorList>
    </citation>
    <scope>NUCLEOTIDE SEQUENCE [LARGE SCALE GENOMIC DNA]</scope>
    <source>
        <strain evidence="7">SC-089</strain>
    </source>
</reference>
<name>A0A225M2N0_9BURK</name>
<keyword evidence="7" id="KW-1185">Reference proteome</keyword>
<dbReference type="PIRSF" id="PIRSF000103">
    <property type="entry name" value="HIBADH"/>
    <property type="match status" value="1"/>
</dbReference>
<dbReference type="InterPro" id="IPR006115">
    <property type="entry name" value="6PGDH_NADP-bd"/>
</dbReference>
<evidence type="ECO:0000256" key="3">
    <source>
        <dbReference type="PIRSR" id="PIRSR000103-1"/>
    </source>
</evidence>
<dbReference type="GO" id="GO:0050661">
    <property type="term" value="F:NADP binding"/>
    <property type="evidence" value="ECO:0007669"/>
    <property type="project" value="InterPro"/>
</dbReference>
<dbReference type="EMBL" id="NJIH01000019">
    <property type="protein sequence ID" value="OWT53791.1"/>
    <property type="molecule type" value="Genomic_DNA"/>
</dbReference>
<feature type="active site" evidence="3">
    <location>
        <position position="177"/>
    </location>
</feature>
<evidence type="ECO:0000256" key="1">
    <source>
        <dbReference type="ARBA" id="ARBA00023002"/>
    </source>
</evidence>
<dbReference type="Pfam" id="PF03446">
    <property type="entry name" value="NAD_binding_2"/>
    <property type="match status" value="1"/>
</dbReference>
<dbReference type="InterPro" id="IPR036291">
    <property type="entry name" value="NAD(P)-bd_dom_sf"/>
</dbReference>
<dbReference type="SUPFAM" id="SSF51735">
    <property type="entry name" value="NAD(P)-binding Rossmann-fold domains"/>
    <property type="match status" value="1"/>
</dbReference>
<feature type="domain" description="3-hydroxyisobutyrate dehydrogenase-like NAD-binding" evidence="5">
    <location>
        <begin position="171"/>
        <end position="284"/>
    </location>
</feature>
<dbReference type="Pfam" id="PF14833">
    <property type="entry name" value="NAD_binding_11"/>
    <property type="match status" value="1"/>
</dbReference>
<evidence type="ECO:0000259" key="4">
    <source>
        <dbReference type="Pfam" id="PF03446"/>
    </source>
</evidence>
<dbReference type="GO" id="GO:0051287">
    <property type="term" value="F:NAD binding"/>
    <property type="evidence" value="ECO:0007669"/>
    <property type="project" value="InterPro"/>
</dbReference>
<dbReference type="PANTHER" id="PTHR43060:SF15">
    <property type="entry name" value="3-HYDROXYISOBUTYRATE DEHYDROGENASE-LIKE 1, MITOCHONDRIAL-RELATED"/>
    <property type="match status" value="1"/>
</dbReference>
<evidence type="ECO:0000256" key="2">
    <source>
        <dbReference type="ARBA" id="ARBA00023027"/>
    </source>
</evidence>
<keyword evidence="1" id="KW-0560">Oxidoreductase</keyword>
<dbReference type="OrthoDB" id="9777604at2"/>
<dbReference type="Gene3D" id="1.10.1040.10">
    <property type="entry name" value="N-(1-d-carboxylethyl)-l-norvaline Dehydrogenase, domain 2"/>
    <property type="match status" value="1"/>
</dbReference>
<dbReference type="Gene3D" id="3.40.50.720">
    <property type="entry name" value="NAD(P)-binding Rossmann-like Domain"/>
    <property type="match status" value="1"/>
</dbReference>
<protein>
    <submittedName>
        <fullName evidence="6">2-hydroxy-3-oxopropionate reductase</fullName>
    </submittedName>
</protein>
<evidence type="ECO:0000313" key="6">
    <source>
        <dbReference type="EMBL" id="OWT53791.1"/>
    </source>
</evidence>
<sequence>MAMTSFQRIGFVGLGVMGEPICRNLARKSGLPVTAFDLDPHPLERLGQYGVQSAADIAAAATDADVVFLSLPSGAVVEQICRGPGGLLAAGRQGLVIVDLSTSSVDVTRALAADFARQSIAFVDAPVARTRAAAEAGTLSVMVGADASDFERVRPLIATFANEITLCGPVGCGQVVKILNNMILFETVVAIAEAKAIAERAGVDPALLFDTLAKGSADSFALRNHGMKAVLPGVFPERAFSVEYARKDLGYALRLAGETGVDARGARTVDGWFEEAIKAGDGAKYHPVISARIGASKPDPDRQS</sequence>
<dbReference type="AlphaFoldDB" id="A0A225M2N0"/>
<dbReference type="PANTHER" id="PTHR43060">
    <property type="entry name" value="3-HYDROXYISOBUTYRATE DEHYDROGENASE-LIKE 1, MITOCHONDRIAL-RELATED"/>
    <property type="match status" value="1"/>
</dbReference>
<evidence type="ECO:0000259" key="5">
    <source>
        <dbReference type="Pfam" id="PF14833"/>
    </source>
</evidence>
<proteinExistence type="predicted"/>
<dbReference type="InterPro" id="IPR008927">
    <property type="entry name" value="6-PGluconate_DH-like_C_sf"/>
</dbReference>
<dbReference type="InterPro" id="IPR013328">
    <property type="entry name" value="6PGD_dom2"/>
</dbReference>
<dbReference type="Proteomes" id="UP000214603">
    <property type="component" value="Unassembled WGS sequence"/>
</dbReference>
<dbReference type="InterPro" id="IPR015815">
    <property type="entry name" value="HIBADH-related"/>
</dbReference>
<dbReference type="InterPro" id="IPR029154">
    <property type="entry name" value="HIBADH-like_NADP-bd"/>
</dbReference>
<accession>A0A225M2N0</accession>
<dbReference type="SUPFAM" id="SSF48179">
    <property type="entry name" value="6-phosphogluconate dehydrogenase C-terminal domain-like"/>
    <property type="match status" value="1"/>
</dbReference>
<feature type="domain" description="6-phosphogluconate dehydrogenase NADP-binding" evidence="4">
    <location>
        <begin position="8"/>
        <end position="168"/>
    </location>
</feature>